<dbReference type="InterPro" id="IPR001762">
    <property type="entry name" value="Disintegrin_dom"/>
</dbReference>
<dbReference type="PROSITE" id="PS50214">
    <property type="entry name" value="DISINTEGRIN_2"/>
    <property type="match status" value="1"/>
</dbReference>
<dbReference type="PANTHER" id="PTHR45702:SF2">
    <property type="entry name" value="KUZBANIAN, ISOFORM A"/>
    <property type="match status" value="1"/>
</dbReference>
<keyword evidence="6" id="KW-0812">Transmembrane</keyword>
<feature type="region of interest" description="Disordered" evidence="5">
    <location>
        <begin position="730"/>
        <end position="799"/>
    </location>
</feature>
<comment type="caution">
    <text evidence="4">Lacks conserved residue(s) required for the propagation of feature annotation.</text>
</comment>
<dbReference type="GO" id="GO:0046872">
    <property type="term" value="F:metal ion binding"/>
    <property type="evidence" value="ECO:0007669"/>
    <property type="project" value="UniProtKB-KW"/>
</dbReference>
<feature type="active site" evidence="4">
    <location>
        <position position="359"/>
    </location>
</feature>
<feature type="compositionally biased region" description="Basic and acidic residues" evidence="5">
    <location>
        <begin position="749"/>
        <end position="760"/>
    </location>
</feature>
<evidence type="ECO:0000256" key="4">
    <source>
        <dbReference type="PROSITE-ProRule" id="PRU00276"/>
    </source>
</evidence>
<gene>
    <name evidence="10" type="ORF">C0Q70_03285</name>
</gene>
<feature type="compositionally biased region" description="Polar residues" evidence="5">
    <location>
        <begin position="780"/>
        <end position="797"/>
    </location>
</feature>
<dbReference type="Gene3D" id="4.10.70.10">
    <property type="entry name" value="Disintegrin domain"/>
    <property type="match status" value="1"/>
</dbReference>
<comment type="catalytic activity">
    <reaction evidence="1">
        <text>Endopeptidase of broad specificity.</text>
        <dbReference type="EC" id="3.4.24.81"/>
    </reaction>
</comment>
<dbReference type="Proteomes" id="UP000245119">
    <property type="component" value="Linkage Group LG2"/>
</dbReference>
<dbReference type="PROSITE" id="PS50215">
    <property type="entry name" value="ADAM_MEPRO"/>
    <property type="match status" value="1"/>
</dbReference>
<dbReference type="Gene3D" id="3.40.390.10">
    <property type="entry name" value="Collagenase (Catalytic Domain)"/>
    <property type="match status" value="1"/>
</dbReference>
<proteinExistence type="predicted"/>
<evidence type="ECO:0000259" key="8">
    <source>
        <dbReference type="PROSITE" id="PS50214"/>
    </source>
</evidence>
<dbReference type="Pfam" id="PF13574">
    <property type="entry name" value="Reprolysin_2"/>
    <property type="match status" value="1"/>
</dbReference>
<evidence type="ECO:0000256" key="2">
    <source>
        <dbReference type="ARBA" id="ARBA00012332"/>
    </source>
</evidence>
<dbReference type="Pfam" id="PF21299">
    <property type="entry name" value="ADAM10_Cys-rich"/>
    <property type="match status" value="1"/>
</dbReference>
<keyword evidence="6" id="KW-0472">Membrane</keyword>
<keyword evidence="6" id="KW-1133">Transmembrane helix</keyword>
<organism evidence="10 11">
    <name type="scientific">Pomacea canaliculata</name>
    <name type="common">Golden apple snail</name>
    <dbReference type="NCBI Taxonomy" id="400727"/>
    <lineage>
        <taxon>Eukaryota</taxon>
        <taxon>Metazoa</taxon>
        <taxon>Spiralia</taxon>
        <taxon>Lophotrochozoa</taxon>
        <taxon>Mollusca</taxon>
        <taxon>Gastropoda</taxon>
        <taxon>Caenogastropoda</taxon>
        <taxon>Architaenioglossa</taxon>
        <taxon>Ampullarioidea</taxon>
        <taxon>Ampullariidae</taxon>
        <taxon>Pomacea</taxon>
    </lineage>
</organism>
<dbReference type="InterPro" id="IPR001590">
    <property type="entry name" value="Peptidase_M12B"/>
</dbReference>
<feature type="domain" description="Disintegrin" evidence="8">
    <location>
        <begin position="437"/>
        <end position="518"/>
    </location>
</feature>
<dbReference type="InterPro" id="IPR024079">
    <property type="entry name" value="MetalloPept_cat_dom_sf"/>
</dbReference>
<feature type="compositionally biased region" description="Basic residues" evidence="5">
    <location>
        <begin position="730"/>
        <end position="740"/>
    </location>
</feature>
<dbReference type="GO" id="GO:0006509">
    <property type="term" value="P:membrane protein ectodomain proteolysis"/>
    <property type="evidence" value="ECO:0007669"/>
    <property type="project" value="TreeGrafter"/>
</dbReference>
<feature type="binding site" evidence="4">
    <location>
        <position position="362"/>
    </location>
    <ligand>
        <name>Zn(2+)</name>
        <dbReference type="ChEBI" id="CHEBI:29105"/>
        <note>catalytic</note>
    </ligand>
</feature>
<dbReference type="PANTHER" id="PTHR45702">
    <property type="entry name" value="ADAM10/ADAM17 METALLOPEPTIDASE FAMILY MEMBER"/>
    <property type="match status" value="1"/>
</dbReference>
<dbReference type="EMBL" id="PZQS01000002">
    <property type="protein sequence ID" value="PVD36306.1"/>
    <property type="molecule type" value="Genomic_DNA"/>
</dbReference>
<dbReference type="SMART" id="SM00050">
    <property type="entry name" value="DISIN"/>
    <property type="match status" value="1"/>
</dbReference>
<evidence type="ECO:0000256" key="3">
    <source>
        <dbReference type="ARBA" id="ARBA00022685"/>
    </source>
</evidence>
<dbReference type="EC" id="3.4.24.81" evidence="2"/>
<dbReference type="SUPFAM" id="SSF55486">
    <property type="entry name" value="Metalloproteases ('zincins'), catalytic domain"/>
    <property type="match status" value="1"/>
</dbReference>
<evidence type="ECO:0000313" key="10">
    <source>
        <dbReference type="EMBL" id="PVD36306.1"/>
    </source>
</evidence>
<dbReference type="OrthoDB" id="2149267at2759"/>
<dbReference type="GO" id="GO:0007219">
    <property type="term" value="P:Notch signaling pathway"/>
    <property type="evidence" value="ECO:0007669"/>
    <property type="project" value="TreeGrafter"/>
</dbReference>
<dbReference type="GO" id="GO:0004222">
    <property type="term" value="F:metalloendopeptidase activity"/>
    <property type="evidence" value="ECO:0007669"/>
    <property type="project" value="InterPro"/>
</dbReference>
<feature type="binding site" evidence="4">
    <location>
        <position position="358"/>
    </location>
    <ligand>
        <name>Zn(2+)</name>
        <dbReference type="ChEBI" id="CHEBI:29105"/>
        <note>catalytic</note>
    </ligand>
</feature>
<evidence type="ECO:0000259" key="9">
    <source>
        <dbReference type="PROSITE" id="PS50215"/>
    </source>
</evidence>
<name>A0A2T7PSB1_POMCA</name>
<evidence type="ECO:0000256" key="7">
    <source>
        <dbReference type="SAM" id="SignalP"/>
    </source>
</evidence>
<feature type="binding site" evidence="4">
    <location>
        <position position="368"/>
    </location>
    <ligand>
        <name>Zn(2+)</name>
        <dbReference type="ChEBI" id="CHEBI:29105"/>
        <note>catalytic</note>
    </ligand>
</feature>
<reference evidence="10 11" key="1">
    <citation type="submission" date="2018-04" db="EMBL/GenBank/DDBJ databases">
        <title>The genome of golden apple snail Pomacea canaliculata provides insight into stress tolerance and invasive adaptation.</title>
        <authorList>
            <person name="Liu C."/>
            <person name="Liu B."/>
            <person name="Ren Y."/>
            <person name="Zhang Y."/>
            <person name="Wang H."/>
            <person name="Li S."/>
            <person name="Jiang F."/>
            <person name="Yin L."/>
            <person name="Zhang G."/>
            <person name="Qian W."/>
            <person name="Fan W."/>
        </authorList>
    </citation>
    <scope>NUCLEOTIDE SEQUENCE [LARGE SCALE GENOMIC DNA]</scope>
    <source>
        <strain evidence="10">SZHN2017</strain>
        <tissue evidence="10">Muscle</tissue>
    </source>
</reference>
<evidence type="ECO:0000256" key="1">
    <source>
        <dbReference type="ARBA" id="ARBA00001809"/>
    </source>
</evidence>
<feature type="domain" description="Peptidase M12B" evidence="9">
    <location>
        <begin position="181"/>
        <end position="418"/>
    </location>
</feature>
<sequence>MVRLKRLLLCVCFLCRIRIAEQEQLNDYILDYQPLTYDPLDLHNKHDRIKRSVDQHLQLSFSAYGRDFKLKLQKDNSIFSTDHQTLNGDGSLAPVDTSFIYSGFLEGVCGNDAAAEWMKRHADSVILDQPLNRAARYASETEERHRPYLKYTAENNSGHRKRRATIGEKNTCYLYLRADPILWEHIKFKKYNTKLSDERTQEEILAFFANHVSAVKNIYSKTEFHTYDYAMKYVGVDFVVQRTSVNNDSGNQYCNTNRATSYCNRNIDVTNFLNLNSLDQHDEFCLAYVFTFRDFTKGTLGLAWVGSDSRAAGGVCERHKDYPEGGGRVSKSLNTGIVTVINYGKAVPARVSQLTFAHEIGHNFGSPHDSGPLCAPYGTNRKEAEDGNYIMFASATMGDKPNNDDFSVCSLDNITRVLDAVLNERYGKVNCFQKSTQAFCGNGITEGEEKCDCGYAADCDDKCCYGKGSLVGQECTLREGYQCSPTAGPCCSRDCGYITQEKRSVCQPQDDCKAESLCGYPLLAMCPKAQQKPNGTFCNDFSQICIQGECVKSVCHKINWEECFLTSDENGEGPSREAMCYVSCRNPYTKECVSSYTMTDINKEDNELFKNLLMEIQQQKARDRMNSLELQGIQLPAGSPCDNFRGYCDVFHKCRGVDADGPLARLKNLIFDPKTLQSIKDWIVIHWWAMMLISIGLVVVMGVFIKVCAVHTPSSNPNKPKARKISMTLRRTHRHPRHPHNSQTTALTAHDHRESVDSRSHGRSHTPGASSEATGVARSAAQTSKPNSTTVAATSSGGAEAAVVVEKYQRNSWSGGLPGNVLKKPSLVTTIWKTTCTDVLGKRERKHEEWMTPETWAKIKSRKGLKQKLNQCQDQQEKEGPRAEYWEANRQVKSSVRKDNRCFAHELTEERKQRQQHKLC</sequence>
<keyword evidence="11" id="KW-1185">Reference proteome</keyword>
<evidence type="ECO:0000256" key="6">
    <source>
        <dbReference type="SAM" id="Phobius"/>
    </source>
</evidence>
<keyword evidence="4" id="KW-0479">Metal-binding</keyword>
<protein>
    <recommendedName>
        <fullName evidence="2">ADAM10 endopeptidase</fullName>
        <ecNumber evidence="2">3.4.24.81</ecNumber>
    </recommendedName>
</protein>
<keyword evidence="4" id="KW-0862">Zinc</keyword>
<dbReference type="InterPro" id="IPR036436">
    <property type="entry name" value="Disintegrin_dom_sf"/>
</dbReference>
<evidence type="ECO:0000313" key="11">
    <source>
        <dbReference type="Proteomes" id="UP000245119"/>
    </source>
</evidence>
<comment type="caution">
    <text evidence="10">The sequence shown here is derived from an EMBL/GenBank/DDBJ whole genome shotgun (WGS) entry which is preliminary data.</text>
</comment>
<keyword evidence="7" id="KW-0732">Signal</keyword>
<dbReference type="InterPro" id="IPR051489">
    <property type="entry name" value="ADAM_Metalloproteinase"/>
</dbReference>
<dbReference type="AlphaFoldDB" id="A0A2T7PSB1"/>
<dbReference type="GO" id="GO:0005886">
    <property type="term" value="C:plasma membrane"/>
    <property type="evidence" value="ECO:0007669"/>
    <property type="project" value="TreeGrafter"/>
</dbReference>
<feature type="chain" id="PRO_5015582982" description="ADAM10 endopeptidase" evidence="7">
    <location>
        <begin position="23"/>
        <end position="920"/>
    </location>
</feature>
<dbReference type="InterPro" id="IPR049038">
    <property type="entry name" value="ADAM10_Cys-rich"/>
</dbReference>
<feature type="transmembrane region" description="Helical" evidence="6">
    <location>
        <begin position="687"/>
        <end position="709"/>
    </location>
</feature>
<feature type="signal peptide" evidence="7">
    <location>
        <begin position="1"/>
        <end position="22"/>
    </location>
</feature>
<accession>A0A2T7PSB1</accession>
<evidence type="ECO:0000256" key="5">
    <source>
        <dbReference type="SAM" id="MobiDB-lite"/>
    </source>
</evidence>
<keyword evidence="3" id="KW-0165">Cleavage on pair of basic residues</keyword>